<dbReference type="GO" id="GO:0005789">
    <property type="term" value="C:endoplasmic reticulum membrane"/>
    <property type="evidence" value="ECO:0007669"/>
    <property type="project" value="UniProtKB-SubCell"/>
</dbReference>
<dbReference type="Pfam" id="PF00644">
    <property type="entry name" value="PARP"/>
    <property type="match status" value="1"/>
</dbReference>
<name>A0A8S4PW39_OWEFU</name>
<reference evidence="18" key="1">
    <citation type="submission" date="2022-03" db="EMBL/GenBank/DDBJ databases">
        <authorList>
            <person name="Martin C."/>
        </authorList>
    </citation>
    <scope>NUCLEOTIDE SEQUENCE</scope>
</reference>
<keyword evidence="19" id="KW-1185">Reference proteome</keyword>
<evidence type="ECO:0000256" key="12">
    <source>
        <dbReference type="ARBA" id="ARBA00024347"/>
    </source>
</evidence>
<evidence type="ECO:0000313" key="18">
    <source>
        <dbReference type="EMBL" id="CAH1797792.1"/>
    </source>
</evidence>
<dbReference type="GO" id="GO:0006986">
    <property type="term" value="P:response to unfolded protein"/>
    <property type="evidence" value="ECO:0007669"/>
    <property type="project" value="UniProtKB-KW"/>
</dbReference>
<dbReference type="Pfam" id="PF18084">
    <property type="entry name" value="ARTD15_N"/>
    <property type="match status" value="1"/>
</dbReference>
<sequence length="346" mass="39080">MADITSTRMSGSELRKRICDRLSSDLLAADLQLSFLAAALSSYRFDTVLRPVPPMFDNGTDDKNYKGIELALGALSEYGTLKDLKQGLISQSTNNQTGPTNNQEETILKLIDWTINNKNVTVHTLEKSKFSEIKDLTKQSYHETPAPNYIFEVTYNDVLNAKFDELCNGKEMFYGYHGSRVENFHSILHYGLHSHMNKVALYGEGTYLSSELSVSMSYSPGGKAWESSLLGDTLSCVAVCQIIDHPSVKCQVKSSSEAGRSRSRSRASESIGGDVPDKYYVVQNNDALRLKYVLVYAQKSAPKRFKEVSWMYEHRFILIMGFYMLILLAVGLANSKTFQSFWRKWR</sequence>
<gene>
    <name evidence="18" type="ORF">OFUS_LOCUS22013</name>
</gene>
<dbReference type="Gene3D" id="3.90.228.10">
    <property type="match status" value="1"/>
</dbReference>
<dbReference type="InterPro" id="IPR041400">
    <property type="entry name" value="PARP16_N"/>
</dbReference>
<dbReference type="GO" id="GO:0003950">
    <property type="term" value="F:NAD+ poly-ADP-ribosyltransferase activity"/>
    <property type="evidence" value="ECO:0007669"/>
    <property type="project" value="UniProtKB-UniRule"/>
</dbReference>
<evidence type="ECO:0000313" key="19">
    <source>
        <dbReference type="Proteomes" id="UP000749559"/>
    </source>
</evidence>
<feature type="domain" description="PARP catalytic" evidence="17">
    <location>
        <begin position="105"/>
        <end position="307"/>
    </location>
</feature>
<dbReference type="InterPro" id="IPR012317">
    <property type="entry name" value="Poly(ADP-ribose)pol_cat_dom"/>
</dbReference>
<keyword evidence="4 16" id="KW-0812">Transmembrane</keyword>
<keyword evidence="5" id="KW-0548">Nucleotidyltransferase</keyword>
<evidence type="ECO:0000256" key="9">
    <source>
        <dbReference type="ARBA" id="ARBA00023027"/>
    </source>
</evidence>
<keyword evidence="6" id="KW-0013">ADP-ribosylation</keyword>
<dbReference type="SUPFAM" id="SSF56399">
    <property type="entry name" value="ADP-ribosylation"/>
    <property type="match status" value="1"/>
</dbReference>
<evidence type="ECO:0000256" key="6">
    <source>
        <dbReference type="ARBA" id="ARBA00022765"/>
    </source>
</evidence>
<comment type="function">
    <text evidence="13">Intracellular mono-ADP-ribosyltransferase that plays a role in different processes, such as protein translation and unfolded protein response (UPR), through the mono-ADP-ribosylation of proteins involved in those processes. Acts as an inhibitor of protein translation by catalyzing mono-ADP-ribosylation of ribosomal subunits, such as RPL14 and RPS6, thereby inhibiting polysome assembly and mRNA loading. Mono-ADP-ribosylation of ribosomal subunits is promoted by NMNAT2. Involved in the unfolded protein response (UPR) by ADP-ribosylating and activating EIF2AK3 and ERN1, two important UPR effectors. May also mediate mono-ADP-ribosylation of karyopherin KPNB1 a nuclear import factor. May not modify proteins on arginine or cysteine residues compared to other mono-ADP-ribosyltransferases.</text>
</comment>
<comment type="caution">
    <text evidence="18">The sequence shown here is derived from an EMBL/GenBank/DDBJ whole genome shotgun (WGS) entry which is preliminary data.</text>
</comment>
<dbReference type="EMBL" id="CAIIXF020000010">
    <property type="protein sequence ID" value="CAH1797792.1"/>
    <property type="molecule type" value="Genomic_DNA"/>
</dbReference>
<comment type="subcellular location">
    <subcellularLocation>
        <location evidence="1">Endoplasmic reticulum membrane</location>
        <topology evidence="1">Single-pass type IV membrane protein</topology>
    </subcellularLocation>
</comment>
<dbReference type="Proteomes" id="UP000749559">
    <property type="component" value="Unassembled WGS sequence"/>
</dbReference>
<keyword evidence="9 15" id="KW-0520">NAD</keyword>
<evidence type="ECO:0000256" key="14">
    <source>
        <dbReference type="ARBA" id="ARBA00062100"/>
    </source>
</evidence>
<proteinExistence type="inferred from homology"/>
<keyword evidence="11" id="KW-0834">Unfolded protein response</keyword>
<dbReference type="FunFam" id="3.90.228.10:FF:000005">
    <property type="entry name" value="Poly [ADP-ribose] polymerase"/>
    <property type="match status" value="1"/>
</dbReference>
<evidence type="ECO:0000256" key="13">
    <source>
        <dbReference type="ARBA" id="ARBA00056446"/>
    </source>
</evidence>
<comment type="subunit">
    <text evidence="14">Interacts with KPNB1.</text>
</comment>
<dbReference type="PROSITE" id="PS51059">
    <property type="entry name" value="PARP_CATALYTIC"/>
    <property type="match status" value="1"/>
</dbReference>
<keyword evidence="8 16" id="KW-1133">Transmembrane helix</keyword>
<keyword evidence="2 15" id="KW-0328">Glycosyltransferase</keyword>
<evidence type="ECO:0000256" key="11">
    <source>
        <dbReference type="ARBA" id="ARBA00023230"/>
    </source>
</evidence>
<evidence type="ECO:0000256" key="3">
    <source>
        <dbReference type="ARBA" id="ARBA00022679"/>
    </source>
</evidence>
<organism evidence="18 19">
    <name type="scientific">Owenia fusiformis</name>
    <name type="common">Polychaete worm</name>
    <dbReference type="NCBI Taxonomy" id="6347"/>
    <lineage>
        <taxon>Eukaryota</taxon>
        <taxon>Metazoa</taxon>
        <taxon>Spiralia</taxon>
        <taxon>Lophotrochozoa</taxon>
        <taxon>Annelida</taxon>
        <taxon>Polychaeta</taxon>
        <taxon>Sedentaria</taxon>
        <taxon>Canalipalpata</taxon>
        <taxon>Sabellida</taxon>
        <taxon>Oweniida</taxon>
        <taxon>Oweniidae</taxon>
        <taxon>Owenia</taxon>
    </lineage>
</organism>
<evidence type="ECO:0000256" key="1">
    <source>
        <dbReference type="ARBA" id="ARBA00004163"/>
    </source>
</evidence>
<dbReference type="AlphaFoldDB" id="A0A8S4PW39"/>
<evidence type="ECO:0000256" key="15">
    <source>
        <dbReference type="RuleBase" id="RU362114"/>
    </source>
</evidence>
<evidence type="ECO:0000256" key="5">
    <source>
        <dbReference type="ARBA" id="ARBA00022695"/>
    </source>
</evidence>
<accession>A0A8S4PW39</accession>
<protein>
    <recommendedName>
        <fullName evidence="15">Poly [ADP-ribose] polymerase</fullName>
        <shortName evidence="15">PARP</shortName>
        <ecNumber evidence="15">2.4.2.-</ecNumber>
    </recommendedName>
</protein>
<dbReference type="PANTHER" id="PTHR21328">
    <property type="entry name" value="POLY ADP-RIBOSE POLYMERASE FAMILY, MEMBER PARP"/>
    <property type="match status" value="1"/>
</dbReference>
<evidence type="ECO:0000256" key="8">
    <source>
        <dbReference type="ARBA" id="ARBA00022989"/>
    </source>
</evidence>
<dbReference type="OrthoDB" id="19501at2759"/>
<keyword evidence="3 15" id="KW-0808">Transferase</keyword>
<feature type="transmembrane region" description="Helical" evidence="16">
    <location>
        <begin position="316"/>
        <end position="334"/>
    </location>
</feature>
<dbReference type="GO" id="GO:0016779">
    <property type="term" value="F:nucleotidyltransferase activity"/>
    <property type="evidence" value="ECO:0007669"/>
    <property type="project" value="UniProtKB-KW"/>
</dbReference>
<comment type="similarity">
    <text evidence="12">Belongs to the ARTD/PARP family.</text>
</comment>
<dbReference type="EC" id="2.4.2.-" evidence="15"/>
<evidence type="ECO:0000256" key="10">
    <source>
        <dbReference type="ARBA" id="ARBA00023136"/>
    </source>
</evidence>
<evidence type="ECO:0000256" key="7">
    <source>
        <dbReference type="ARBA" id="ARBA00022824"/>
    </source>
</evidence>
<keyword evidence="10 16" id="KW-0472">Membrane</keyword>
<evidence type="ECO:0000256" key="4">
    <source>
        <dbReference type="ARBA" id="ARBA00022692"/>
    </source>
</evidence>
<evidence type="ECO:0000259" key="17">
    <source>
        <dbReference type="PROSITE" id="PS51059"/>
    </source>
</evidence>
<keyword evidence="7" id="KW-0256">Endoplasmic reticulum</keyword>
<evidence type="ECO:0000256" key="2">
    <source>
        <dbReference type="ARBA" id="ARBA00022676"/>
    </source>
</evidence>
<evidence type="ECO:0000256" key="16">
    <source>
        <dbReference type="SAM" id="Phobius"/>
    </source>
</evidence>
<dbReference type="InterPro" id="IPR051838">
    <property type="entry name" value="ARTD_PARP"/>
</dbReference>